<evidence type="ECO:0000256" key="1">
    <source>
        <dbReference type="SAM" id="MobiDB-lite"/>
    </source>
</evidence>
<accession>A0A8X7B9D9</accession>
<reference evidence="2" key="1">
    <citation type="submission" date="2020-08" db="EMBL/GenBank/DDBJ databases">
        <title>Multicomponent nature underlies the extraordinary mechanical properties of spider dragline silk.</title>
        <authorList>
            <person name="Kono N."/>
            <person name="Nakamura H."/>
            <person name="Mori M."/>
            <person name="Yoshida Y."/>
            <person name="Ohtoshi R."/>
            <person name="Malay A.D."/>
            <person name="Moran D.A.P."/>
            <person name="Tomita M."/>
            <person name="Numata K."/>
            <person name="Arakawa K."/>
        </authorList>
    </citation>
    <scope>NUCLEOTIDE SEQUENCE</scope>
</reference>
<protein>
    <submittedName>
        <fullName evidence="2">Uncharacterized protein</fullName>
    </submittedName>
</protein>
<feature type="region of interest" description="Disordered" evidence="1">
    <location>
        <begin position="33"/>
        <end position="70"/>
    </location>
</feature>
<dbReference type="AlphaFoldDB" id="A0A8X7B9D9"/>
<sequence>MRGRMLGHDGRCRNGCAHMRLYAICAQGGSRITSKPDSNRTIARETTERSDGDETMTRALERNASWNPTI</sequence>
<keyword evidence="3" id="KW-1185">Reference proteome</keyword>
<dbReference type="EMBL" id="BMAU01021367">
    <property type="protein sequence ID" value="GFY23913.1"/>
    <property type="molecule type" value="Genomic_DNA"/>
</dbReference>
<gene>
    <name evidence="2" type="ORF">TNCV_3537071</name>
</gene>
<feature type="compositionally biased region" description="Basic and acidic residues" evidence="1">
    <location>
        <begin position="42"/>
        <end position="61"/>
    </location>
</feature>
<dbReference type="Proteomes" id="UP000887159">
    <property type="component" value="Unassembled WGS sequence"/>
</dbReference>
<organism evidence="2 3">
    <name type="scientific">Trichonephila clavipes</name>
    <name type="common">Golden silk orbweaver</name>
    <name type="synonym">Nephila clavipes</name>
    <dbReference type="NCBI Taxonomy" id="2585209"/>
    <lineage>
        <taxon>Eukaryota</taxon>
        <taxon>Metazoa</taxon>
        <taxon>Ecdysozoa</taxon>
        <taxon>Arthropoda</taxon>
        <taxon>Chelicerata</taxon>
        <taxon>Arachnida</taxon>
        <taxon>Araneae</taxon>
        <taxon>Araneomorphae</taxon>
        <taxon>Entelegynae</taxon>
        <taxon>Araneoidea</taxon>
        <taxon>Nephilidae</taxon>
        <taxon>Trichonephila</taxon>
    </lineage>
</organism>
<evidence type="ECO:0000313" key="3">
    <source>
        <dbReference type="Proteomes" id="UP000887159"/>
    </source>
</evidence>
<proteinExistence type="predicted"/>
<name>A0A8X7B9D9_TRICX</name>
<evidence type="ECO:0000313" key="2">
    <source>
        <dbReference type="EMBL" id="GFY23913.1"/>
    </source>
</evidence>
<comment type="caution">
    <text evidence="2">The sequence shown here is derived from an EMBL/GenBank/DDBJ whole genome shotgun (WGS) entry which is preliminary data.</text>
</comment>